<reference evidence="1" key="1">
    <citation type="submission" date="2020-05" db="EMBL/GenBank/DDBJ databases">
        <title>Large-scale comparative analyses of tick genomes elucidate their genetic diversity and vector capacities.</title>
        <authorList>
            <person name="Jia N."/>
            <person name="Wang J."/>
            <person name="Shi W."/>
            <person name="Du L."/>
            <person name="Sun Y."/>
            <person name="Zhan W."/>
            <person name="Jiang J."/>
            <person name="Wang Q."/>
            <person name="Zhang B."/>
            <person name="Ji P."/>
            <person name="Sakyi L.B."/>
            <person name="Cui X."/>
            <person name="Yuan T."/>
            <person name="Jiang B."/>
            <person name="Yang W."/>
            <person name="Lam T.T.-Y."/>
            <person name="Chang Q."/>
            <person name="Ding S."/>
            <person name="Wang X."/>
            <person name="Zhu J."/>
            <person name="Ruan X."/>
            <person name="Zhao L."/>
            <person name="Wei J."/>
            <person name="Que T."/>
            <person name="Du C."/>
            <person name="Cheng J."/>
            <person name="Dai P."/>
            <person name="Han X."/>
            <person name="Huang E."/>
            <person name="Gao Y."/>
            <person name="Liu J."/>
            <person name="Shao H."/>
            <person name="Ye R."/>
            <person name="Li L."/>
            <person name="Wei W."/>
            <person name="Wang X."/>
            <person name="Wang C."/>
            <person name="Yang T."/>
            <person name="Huo Q."/>
            <person name="Li W."/>
            <person name="Guo W."/>
            <person name="Chen H."/>
            <person name="Zhou L."/>
            <person name="Ni X."/>
            <person name="Tian J."/>
            <person name="Zhou Y."/>
            <person name="Sheng Y."/>
            <person name="Liu T."/>
            <person name="Pan Y."/>
            <person name="Xia L."/>
            <person name="Li J."/>
            <person name="Zhao F."/>
            <person name="Cao W."/>
        </authorList>
    </citation>
    <scope>NUCLEOTIDE SEQUENCE</scope>
    <source>
        <strain evidence="1">Hyas-2018</strain>
    </source>
</reference>
<name>A0ACB7T337_HYAAI</name>
<dbReference type="EMBL" id="CM023482">
    <property type="protein sequence ID" value="KAH6939757.1"/>
    <property type="molecule type" value="Genomic_DNA"/>
</dbReference>
<keyword evidence="2" id="KW-1185">Reference proteome</keyword>
<comment type="caution">
    <text evidence="1">The sequence shown here is derived from an EMBL/GenBank/DDBJ whole genome shotgun (WGS) entry which is preliminary data.</text>
</comment>
<accession>A0ACB7T337</accession>
<dbReference type="Proteomes" id="UP000821845">
    <property type="component" value="Chromosome 2"/>
</dbReference>
<evidence type="ECO:0000313" key="2">
    <source>
        <dbReference type="Proteomes" id="UP000821845"/>
    </source>
</evidence>
<gene>
    <name evidence="1" type="ORF">HPB50_021561</name>
</gene>
<organism evidence="1 2">
    <name type="scientific">Hyalomma asiaticum</name>
    <name type="common">Tick</name>
    <dbReference type="NCBI Taxonomy" id="266040"/>
    <lineage>
        <taxon>Eukaryota</taxon>
        <taxon>Metazoa</taxon>
        <taxon>Ecdysozoa</taxon>
        <taxon>Arthropoda</taxon>
        <taxon>Chelicerata</taxon>
        <taxon>Arachnida</taxon>
        <taxon>Acari</taxon>
        <taxon>Parasitiformes</taxon>
        <taxon>Ixodida</taxon>
        <taxon>Ixodoidea</taxon>
        <taxon>Ixodidae</taxon>
        <taxon>Hyalomminae</taxon>
        <taxon>Hyalomma</taxon>
    </lineage>
</organism>
<sequence>MTDADAAASTGLATPIENSTDRKEDATDLSQKKTLDNGGWFTAKYHNSRLIAIPQAGSEAANKLAPSQPKRRKERLPPLPKTDFKVIIRPKNGLNISQLSTHQMACAITKACGNPNMCNRGVGATKATCMLIRLRNGSNNAIISAPNTEAANAVQSISTRPASKANFNYLLGKAQQAVGRKGLVILGYFNAWHKSWGYVKETQKGKDLAREADRRKLTLITDPTRPMRSIGRDSCPDLAFVRGVWEARSENEGETLGSDHCTLRILIETLPIRKRQGQARLTDWEAYRKIPINEGCTT</sequence>
<proteinExistence type="predicted"/>
<evidence type="ECO:0000313" key="1">
    <source>
        <dbReference type="EMBL" id="KAH6939757.1"/>
    </source>
</evidence>
<protein>
    <submittedName>
        <fullName evidence="1">Uncharacterized protein</fullName>
    </submittedName>
</protein>